<evidence type="ECO:0000256" key="6">
    <source>
        <dbReference type="SAM" id="SignalP"/>
    </source>
</evidence>
<comment type="caution">
    <text evidence="8">The sequence shown here is derived from an EMBL/GenBank/DDBJ whole genome shotgun (WGS) entry which is preliminary data.</text>
</comment>
<dbReference type="InterPro" id="IPR003305">
    <property type="entry name" value="CenC_carb-bd"/>
</dbReference>
<dbReference type="InterPro" id="IPR044846">
    <property type="entry name" value="GH10"/>
</dbReference>
<dbReference type="SMART" id="SM00633">
    <property type="entry name" value="Glyco_10"/>
    <property type="match status" value="1"/>
</dbReference>
<evidence type="ECO:0000256" key="2">
    <source>
        <dbReference type="ARBA" id="ARBA00022737"/>
    </source>
</evidence>
<gene>
    <name evidence="8" type="ORF">OFUS_LOCUS14289</name>
</gene>
<dbReference type="InterPro" id="IPR017853">
    <property type="entry name" value="GH"/>
</dbReference>
<feature type="signal peptide" evidence="6">
    <location>
        <begin position="1"/>
        <end position="19"/>
    </location>
</feature>
<sequence>MKAIISIVWSLYLFHSTTGYYTLGPEVIVNRGFESEFNGDWYASNCQIARVNAEPYEGQWSASVTNRGANWAGISQNVQVTRGRYYYLRAVIRYTNDRQGALWDQADAMVAVVRGDGSTYYAAFGSLVQLRQELGWEQIGGDIRIPDTDITSARVYFQSSNASRNYELDSVSMREIIEDPQHDTNIDADININRKGTVGLSVRVTAPIEPSDLRIEVTQKSRPFAFGSAIVADRISSTDGSNQAYQNFYYNNFEWATMENAMKWRQMEWTKGNINYARPEAALDILNQRGIPVRGHCVSWGVLQYVPSWLQTMTGPEVRTEVTTRINGVVDRFRGRLVHWDTNNEDLHGFFFQEKTGNSNILTEIFQETRDVDGNAKLFVNEYAVVRESKHTVALANQARRLRAQGIDAHVGAQGHFNTGYLPPPGVLQRRLDTLAEAGGEVWITELDVDQPDVNERATQYENALKIFYGHPAVRGVIVWGFWDQAHWKPNASLADGPNCEPNAAGLAWNRLVKQDWITNETFAVVDTDDIITFDAFHGDYDLTVKENGNVIKTQSLTVSEGSSFTLIEVDVP</sequence>
<dbReference type="EMBL" id="CAIIXF020000007">
    <property type="protein sequence ID" value="CAH1788829.1"/>
    <property type="molecule type" value="Genomic_DNA"/>
</dbReference>
<dbReference type="InterPro" id="IPR001000">
    <property type="entry name" value="GH10_dom"/>
</dbReference>
<dbReference type="Gene3D" id="3.20.20.80">
    <property type="entry name" value="Glycosidases"/>
    <property type="match status" value="1"/>
</dbReference>
<keyword evidence="4" id="KW-0119">Carbohydrate metabolism</keyword>
<dbReference type="Pfam" id="PF00331">
    <property type="entry name" value="Glyco_hydro_10"/>
    <property type="match status" value="1"/>
</dbReference>
<dbReference type="GO" id="GO:0031176">
    <property type="term" value="F:endo-1,4-beta-xylanase activity"/>
    <property type="evidence" value="ECO:0007669"/>
    <property type="project" value="UniProtKB-ARBA"/>
</dbReference>
<reference evidence="8" key="1">
    <citation type="submission" date="2022-03" db="EMBL/GenBank/DDBJ databases">
        <authorList>
            <person name="Martin C."/>
        </authorList>
    </citation>
    <scope>NUCLEOTIDE SEQUENCE</scope>
</reference>
<name>A0A8S4P343_OWEFU</name>
<comment type="similarity">
    <text evidence="1">Belongs to the glycosyl hydrolase 10 (cellulase F) family.</text>
</comment>
<dbReference type="PANTHER" id="PTHR31490:SF1">
    <property type="entry name" value="ENDO-1,4-BETA-XYLANASE 1"/>
    <property type="match status" value="1"/>
</dbReference>
<evidence type="ECO:0000259" key="7">
    <source>
        <dbReference type="PROSITE" id="PS51760"/>
    </source>
</evidence>
<feature type="domain" description="GH10" evidence="7">
    <location>
        <begin position="209"/>
        <end position="515"/>
    </location>
</feature>
<keyword evidence="9" id="KW-1185">Reference proteome</keyword>
<keyword evidence="6" id="KW-0732">Signal</keyword>
<dbReference type="PANTHER" id="PTHR31490">
    <property type="entry name" value="GLYCOSYL HYDROLASE"/>
    <property type="match status" value="1"/>
</dbReference>
<proteinExistence type="inferred from homology"/>
<dbReference type="SUPFAM" id="SSF51445">
    <property type="entry name" value="(Trans)glycosidases"/>
    <property type="match status" value="1"/>
</dbReference>
<dbReference type="AlphaFoldDB" id="A0A8S4P343"/>
<accession>A0A8S4P343</accession>
<keyword evidence="5" id="KW-0624">Polysaccharide degradation</keyword>
<dbReference type="Gene3D" id="2.60.120.260">
    <property type="entry name" value="Galactose-binding domain-like"/>
    <property type="match status" value="1"/>
</dbReference>
<dbReference type="PROSITE" id="PS51760">
    <property type="entry name" value="GH10_2"/>
    <property type="match status" value="1"/>
</dbReference>
<keyword evidence="2" id="KW-0677">Repeat</keyword>
<dbReference type="SUPFAM" id="SSF49785">
    <property type="entry name" value="Galactose-binding domain-like"/>
    <property type="match status" value="1"/>
</dbReference>
<protein>
    <recommendedName>
        <fullName evidence="7">GH10 domain-containing protein</fullName>
    </recommendedName>
</protein>
<organism evidence="8 9">
    <name type="scientific">Owenia fusiformis</name>
    <name type="common">Polychaete worm</name>
    <dbReference type="NCBI Taxonomy" id="6347"/>
    <lineage>
        <taxon>Eukaryota</taxon>
        <taxon>Metazoa</taxon>
        <taxon>Spiralia</taxon>
        <taxon>Lophotrochozoa</taxon>
        <taxon>Annelida</taxon>
        <taxon>Polychaeta</taxon>
        <taxon>Sedentaria</taxon>
        <taxon>Canalipalpata</taxon>
        <taxon>Sabellida</taxon>
        <taxon>Oweniida</taxon>
        <taxon>Oweniidae</taxon>
        <taxon>Owenia</taxon>
    </lineage>
</organism>
<dbReference type="Proteomes" id="UP000749559">
    <property type="component" value="Unassembled WGS sequence"/>
</dbReference>
<dbReference type="OrthoDB" id="3055998at2759"/>
<evidence type="ECO:0000313" key="8">
    <source>
        <dbReference type="EMBL" id="CAH1788829.1"/>
    </source>
</evidence>
<evidence type="ECO:0000256" key="1">
    <source>
        <dbReference type="ARBA" id="ARBA00007495"/>
    </source>
</evidence>
<evidence type="ECO:0000256" key="4">
    <source>
        <dbReference type="ARBA" id="ARBA00023277"/>
    </source>
</evidence>
<dbReference type="Pfam" id="PF02018">
    <property type="entry name" value="CBM_4_9"/>
    <property type="match status" value="1"/>
</dbReference>
<evidence type="ECO:0000256" key="5">
    <source>
        <dbReference type="ARBA" id="ARBA00023326"/>
    </source>
</evidence>
<evidence type="ECO:0000256" key="3">
    <source>
        <dbReference type="ARBA" id="ARBA00022801"/>
    </source>
</evidence>
<dbReference type="InterPro" id="IPR008979">
    <property type="entry name" value="Galactose-bd-like_sf"/>
</dbReference>
<keyword evidence="3" id="KW-0378">Hydrolase</keyword>
<dbReference type="GO" id="GO:0000272">
    <property type="term" value="P:polysaccharide catabolic process"/>
    <property type="evidence" value="ECO:0007669"/>
    <property type="project" value="UniProtKB-KW"/>
</dbReference>
<evidence type="ECO:0000313" key="9">
    <source>
        <dbReference type="Proteomes" id="UP000749559"/>
    </source>
</evidence>
<feature type="chain" id="PRO_5035782844" description="GH10 domain-containing protein" evidence="6">
    <location>
        <begin position="20"/>
        <end position="573"/>
    </location>
</feature>